<dbReference type="AlphaFoldDB" id="A0A8X6I5K4"/>
<comment type="caution">
    <text evidence="1">The sequence shown here is derived from an EMBL/GenBank/DDBJ whole genome shotgun (WGS) entry which is preliminary data.</text>
</comment>
<protein>
    <submittedName>
        <fullName evidence="1">Uncharacterized protein</fullName>
    </submittedName>
</protein>
<name>A0A8X6I5K4_NEPPI</name>
<accession>A0A8X6I5K4</accession>
<dbReference type="Proteomes" id="UP000887013">
    <property type="component" value="Unassembled WGS sequence"/>
</dbReference>
<evidence type="ECO:0000313" key="1">
    <source>
        <dbReference type="EMBL" id="GFS29088.1"/>
    </source>
</evidence>
<dbReference type="EMBL" id="BMAW01081497">
    <property type="protein sequence ID" value="GFU24804.1"/>
    <property type="molecule type" value="Genomic_DNA"/>
</dbReference>
<reference evidence="1" key="1">
    <citation type="submission" date="2020-08" db="EMBL/GenBank/DDBJ databases">
        <title>Multicomponent nature underlies the extraordinary mechanical properties of spider dragline silk.</title>
        <authorList>
            <person name="Kono N."/>
            <person name="Nakamura H."/>
            <person name="Mori M."/>
            <person name="Yoshida Y."/>
            <person name="Ohtoshi R."/>
            <person name="Malay A.D."/>
            <person name="Moran D.A.P."/>
            <person name="Tomita M."/>
            <person name="Numata K."/>
            <person name="Arakawa K."/>
        </authorList>
    </citation>
    <scope>NUCLEOTIDE SEQUENCE</scope>
</reference>
<proteinExistence type="predicted"/>
<evidence type="ECO:0000313" key="2">
    <source>
        <dbReference type="EMBL" id="GFU24804.1"/>
    </source>
</evidence>
<gene>
    <name evidence="2" type="ORF">NPIL_101731</name>
    <name evidence="1" type="ORF">NPIL_504191</name>
</gene>
<organism evidence="1 3">
    <name type="scientific">Nephila pilipes</name>
    <name type="common">Giant wood spider</name>
    <name type="synonym">Nephila maculata</name>
    <dbReference type="NCBI Taxonomy" id="299642"/>
    <lineage>
        <taxon>Eukaryota</taxon>
        <taxon>Metazoa</taxon>
        <taxon>Ecdysozoa</taxon>
        <taxon>Arthropoda</taxon>
        <taxon>Chelicerata</taxon>
        <taxon>Arachnida</taxon>
        <taxon>Araneae</taxon>
        <taxon>Araneomorphae</taxon>
        <taxon>Entelegynae</taxon>
        <taxon>Araneoidea</taxon>
        <taxon>Nephilidae</taxon>
        <taxon>Nephila</taxon>
    </lineage>
</organism>
<feature type="non-terminal residue" evidence="1">
    <location>
        <position position="1"/>
    </location>
</feature>
<dbReference type="EMBL" id="BMAW01041542">
    <property type="protein sequence ID" value="GFS29088.1"/>
    <property type="molecule type" value="Genomic_DNA"/>
</dbReference>
<evidence type="ECO:0000313" key="3">
    <source>
        <dbReference type="Proteomes" id="UP000887013"/>
    </source>
</evidence>
<keyword evidence="3" id="KW-1185">Reference proteome</keyword>
<sequence length="22" mass="2337">ESDDSSGETLFDRAAGIANRII</sequence>